<gene>
    <name evidence="2" type="ORF">MKW94_025725</name>
</gene>
<proteinExistence type="predicted"/>
<feature type="region of interest" description="Disordered" evidence="1">
    <location>
        <begin position="32"/>
        <end position="70"/>
    </location>
</feature>
<dbReference type="EMBL" id="JAJJMA010155416">
    <property type="protein sequence ID" value="MCL7035308.1"/>
    <property type="molecule type" value="Genomic_DNA"/>
</dbReference>
<evidence type="ECO:0000313" key="2">
    <source>
        <dbReference type="EMBL" id="MCL7035308.1"/>
    </source>
</evidence>
<accession>A0AA41SJT4</accession>
<evidence type="ECO:0000256" key="1">
    <source>
        <dbReference type="SAM" id="MobiDB-lite"/>
    </source>
</evidence>
<organism evidence="2 3">
    <name type="scientific">Papaver nudicaule</name>
    <name type="common">Iceland poppy</name>
    <dbReference type="NCBI Taxonomy" id="74823"/>
    <lineage>
        <taxon>Eukaryota</taxon>
        <taxon>Viridiplantae</taxon>
        <taxon>Streptophyta</taxon>
        <taxon>Embryophyta</taxon>
        <taxon>Tracheophyta</taxon>
        <taxon>Spermatophyta</taxon>
        <taxon>Magnoliopsida</taxon>
        <taxon>Ranunculales</taxon>
        <taxon>Papaveraceae</taxon>
        <taxon>Papaveroideae</taxon>
        <taxon>Papaver</taxon>
    </lineage>
</organism>
<feature type="non-terminal residue" evidence="2">
    <location>
        <position position="1"/>
    </location>
</feature>
<keyword evidence="3" id="KW-1185">Reference proteome</keyword>
<feature type="compositionally biased region" description="Acidic residues" evidence="1">
    <location>
        <begin position="48"/>
        <end position="70"/>
    </location>
</feature>
<evidence type="ECO:0000313" key="3">
    <source>
        <dbReference type="Proteomes" id="UP001177140"/>
    </source>
</evidence>
<name>A0AA41SJT4_PAPNU</name>
<sequence>PFKAASPPHRLFHMLLTSPLHTLVVVSDRLITGRGGSKSPTLAREKEDEVVDDDNSDEEEDVDDDSDEDEACCSFNLKSETYGKGEIDFSHKILFQKKITIPHQPSTVLPL</sequence>
<dbReference type="Proteomes" id="UP001177140">
    <property type="component" value="Unassembled WGS sequence"/>
</dbReference>
<dbReference type="AlphaFoldDB" id="A0AA41SJT4"/>
<protein>
    <submittedName>
        <fullName evidence="2">Uncharacterized protein</fullName>
    </submittedName>
</protein>
<comment type="caution">
    <text evidence="2">The sequence shown here is derived from an EMBL/GenBank/DDBJ whole genome shotgun (WGS) entry which is preliminary data.</text>
</comment>
<reference evidence="2" key="1">
    <citation type="submission" date="2022-03" db="EMBL/GenBank/DDBJ databases">
        <title>A functionally conserved STORR gene fusion in Papaver species that diverged 16.8 million years ago.</title>
        <authorList>
            <person name="Catania T."/>
        </authorList>
    </citation>
    <scope>NUCLEOTIDE SEQUENCE</scope>
    <source>
        <strain evidence="2">S-191538</strain>
    </source>
</reference>